<protein>
    <submittedName>
        <fullName evidence="2">Uncharacterized protein</fullName>
    </submittedName>
</protein>
<reference evidence="3 4" key="1">
    <citation type="journal article" date="2020" name="Nat. Food">
        <title>A phased Vanilla planifolia genome enables genetic improvement of flavour and production.</title>
        <authorList>
            <person name="Hasing T."/>
            <person name="Tang H."/>
            <person name="Brym M."/>
            <person name="Khazi F."/>
            <person name="Huang T."/>
            <person name="Chambers A.H."/>
        </authorList>
    </citation>
    <scope>NUCLEOTIDE SEQUENCE [LARGE SCALE GENOMIC DNA]</scope>
    <source>
        <tissue evidence="2">Leaf</tissue>
    </source>
</reference>
<dbReference type="Proteomes" id="UP000636800">
    <property type="component" value="Unassembled WGS sequence"/>
</dbReference>
<dbReference type="EMBL" id="JADCNL010000580">
    <property type="protein sequence ID" value="KAG0446406.1"/>
    <property type="molecule type" value="Genomic_DNA"/>
</dbReference>
<name>A0A835P4C2_VANPL</name>
<evidence type="ECO:0000313" key="4">
    <source>
        <dbReference type="Proteomes" id="UP000639772"/>
    </source>
</evidence>
<evidence type="ECO:0000313" key="2">
    <source>
        <dbReference type="EMBL" id="KAG0446406.1"/>
    </source>
</evidence>
<organism evidence="2 3">
    <name type="scientific">Vanilla planifolia</name>
    <name type="common">Vanilla</name>
    <dbReference type="NCBI Taxonomy" id="51239"/>
    <lineage>
        <taxon>Eukaryota</taxon>
        <taxon>Viridiplantae</taxon>
        <taxon>Streptophyta</taxon>
        <taxon>Embryophyta</taxon>
        <taxon>Tracheophyta</taxon>
        <taxon>Spermatophyta</taxon>
        <taxon>Magnoliopsida</taxon>
        <taxon>Liliopsida</taxon>
        <taxon>Asparagales</taxon>
        <taxon>Orchidaceae</taxon>
        <taxon>Vanilloideae</taxon>
        <taxon>Vanilleae</taxon>
        <taxon>Vanilla</taxon>
    </lineage>
</organism>
<dbReference type="Proteomes" id="UP000639772">
    <property type="component" value="Unassembled WGS sequence"/>
</dbReference>
<dbReference type="EMBL" id="JADCNM010000581">
    <property type="protein sequence ID" value="KAG0446401.1"/>
    <property type="molecule type" value="Genomic_DNA"/>
</dbReference>
<sequence>MTTRSGCLQLELWPISAACNPVAEMGYELRRHCGSEECRRIAVVTWLLKCRSAVRQQLVWVTEAACGDSGKTQLAGGTSMPEGQLALVNQGKKGRAAEVVRADIEQFCSLHLKNQQMLLALPVGESQFLWKLFLMAFLKFVGKRAISSSKVSTPQQTQARKVTVS</sequence>
<comment type="caution">
    <text evidence="2">The sequence shown here is derived from an EMBL/GenBank/DDBJ whole genome shotgun (WGS) entry which is preliminary data.</text>
</comment>
<dbReference type="AlphaFoldDB" id="A0A835P4C2"/>
<proteinExistence type="predicted"/>
<evidence type="ECO:0000313" key="1">
    <source>
        <dbReference type="EMBL" id="KAG0446401.1"/>
    </source>
</evidence>
<gene>
    <name evidence="2" type="ORF">HPP92_028846</name>
    <name evidence="1" type="ORF">HPP92_028857</name>
</gene>
<keyword evidence="3" id="KW-1185">Reference proteome</keyword>
<evidence type="ECO:0000313" key="3">
    <source>
        <dbReference type="Proteomes" id="UP000636800"/>
    </source>
</evidence>
<accession>A0A835P4C2</accession>